<dbReference type="AlphaFoldDB" id="A0A3E0ELP4"/>
<proteinExistence type="predicted"/>
<name>A0A3E0ELP4_9FLAO</name>
<dbReference type="Gene3D" id="3.30.160.670">
    <property type="match status" value="1"/>
</dbReference>
<reference evidence="2 3" key="1">
    <citation type="submission" date="2018-08" db="EMBL/GenBank/DDBJ databases">
        <title>Genomic Encyclopedia of Archaeal and Bacterial Type Strains, Phase II (KMG-II): from individual species to whole genera.</title>
        <authorList>
            <person name="Goeker M."/>
        </authorList>
    </citation>
    <scope>NUCLEOTIDE SEQUENCE [LARGE SCALE GENOMIC DNA]</scope>
    <source>
        <strain evidence="2 3">DSM 100880</strain>
    </source>
</reference>
<dbReference type="Pfam" id="PF13590">
    <property type="entry name" value="DUF4136"/>
    <property type="match status" value="1"/>
</dbReference>
<dbReference type="OrthoDB" id="5432251at2"/>
<evidence type="ECO:0000259" key="1">
    <source>
        <dbReference type="Pfam" id="PF13590"/>
    </source>
</evidence>
<evidence type="ECO:0000313" key="3">
    <source>
        <dbReference type="Proteomes" id="UP000257136"/>
    </source>
</evidence>
<sequence length="182" mass="20584">MKTFRFLPLLLLFIAASCDSVQVYSDYDKSADFKQYKTFAFLKSGIDKVEISDLDKKRILNAIDQQLQAKGFTKSDNPDLLVNIFTKSREEVSVNQFNAGWGYGWGYGWNPYMMYGGHTTVSSSTEGTLYIDLIDAKKKELIWQGEGTGTLSKNMDRKDEIVNNIVTQILAQYPPAPPKAKK</sequence>
<feature type="domain" description="DUF4136" evidence="1">
    <location>
        <begin position="23"/>
        <end position="175"/>
    </location>
</feature>
<comment type="caution">
    <text evidence="2">The sequence shown here is derived from an EMBL/GenBank/DDBJ whole genome shotgun (WGS) entry which is preliminary data.</text>
</comment>
<keyword evidence="3" id="KW-1185">Reference proteome</keyword>
<dbReference type="Proteomes" id="UP000257136">
    <property type="component" value="Unassembled WGS sequence"/>
</dbReference>
<dbReference type="RefSeq" id="WP_115813514.1">
    <property type="nucleotide sequence ID" value="NZ_QUNI01000006.1"/>
</dbReference>
<organism evidence="2 3">
    <name type="scientific">Flavobacterium aquicola</name>
    <dbReference type="NCBI Taxonomy" id="1682742"/>
    <lineage>
        <taxon>Bacteria</taxon>
        <taxon>Pseudomonadati</taxon>
        <taxon>Bacteroidota</taxon>
        <taxon>Flavobacteriia</taxon>
        <taxon>Flavobacteriales</taxon>
        <taxon>Flavobacteriaceae</taxon>
        <taxon>Flavobacterium</taxon>
    </lineage>
</organism>
<dbReference type="PROSITE" id="PS51257">
    <property type="entry name" value="PROKAR_LIPOPROTEIN"/>
    <property type="match status" value="1"/>
</dbReference>
<accession>A0A3E0ELP4</accession>
<gene>
    <name evidence="2" type="ORF">C8P67_106244</name>
</gene>
<protein>
    <submittedName>
        <fullName evidence="2">Uncharacterized protein DUF4136</fullName>
    </submittedName>
</protein>
<evidence type="ECO:0000313" key="2">
    <source>
        <dbReference type="EMBL" id="REG98633.1"/>
    </source>
</evidence>
<dbReference type="InterPro" id="IPR025411">
    <property type="entry name" value="DUF4136"/>
</dbReference>
<dbReference type="EMBL" id="QUNI01000006">
    <property type="protein sequence ID" value="REG98633.1"/>
    <property type="molecule type" value="Genomic_DNA"/>
</dbReference>